<proteinExistence type="predicted"/>
<evidence type="ECO:0000256" key="2">
    <source>
        <dbReference type="ARBA" id="ARBA00023295"/>
    </source>
</evidence>
<gene>
    <name evidence="6" type="ORF">FB561_1244</name>
</gene>
<reference evidence="6 7" key="1">
    <citation type="submission" date="2019-06" db="EMBL/GenBank/DDBJ databases">
        <title>Sequencing the genomes of 1000 actinobacteria strains.</title>
        <authorList>
            <person name="Klenk H.-P."/>
        </authorList>
    </citation>
    <scope>NUCLEOTIDE SEQUENCE [LARGE SCALE GENOMIC DNA]</scope>
    <source>
        <strain evidence="6 7">DSM 24683</strain>
    </source>
</reference>
<keyword evidence="4" id="KW-0732">Signal</keyword>
<keyword evidence="3" id="KW-0119">Carbohydrate metabolism</keyword>
<evidence type="ECO:0000256" key="3">
    <source>
        <dbReference type="ARBA" id="ARBA00023326"/>
    </source>
</evidence>
<keyword evidence="7" id="KW-1185">Reference proteome</keyword>
<dbReference type="GO" id="GO:0016798">
    <property type="term" value="F:hydrolase activity, acting on glycosyl bonds"/>
    <property type="evidence" value="ECO:0007669"/>
    <property type="project" value="UniProtKB-KW"/>
</dbReference>
<dbReference type="InterPro" id="IPR050964">
    <property type="entry name" value="Striated_Muscle_Regulatory"/>
</dbReference>
<feature type="signal peptide" evidence="4">
    <location>
        <begin position="1"/>
        <end position="37"/>
    </location>
</feature>
<dbReference type="RefSeq" id="WP_145803941.1">
    <property type="nucleotide sequence ID" value="NZ_VIVK01000001.1"/>
</dbReference>
<dbReference type="AlphaFoldDB" id="A0A561BMQ7"/>
<evidence type="ECO:0000313" key="6">
    <source>
        <dbReference type="EMBL" id="TWD80171.1"/>
    </source>
</evidence>
<dbReference type="PANTHER" id="PTHR13817:SF73">
    <property type="entry name" value="FIBRONECTIN TYPE-III DOMAIN-CONTAINING PROTEIN"/>
    <property type="match status" value="1"/>
</dbReference>
<feature type="chain" id="PRO_5039649003" evidence="4">
    <location>
        <begin position="38"/>
        <end position="977"/>
    </location>
</feature>
<dbReference type="PROSITE" id="PS50853">
    <property type="entry name" value="FN3"/>
    <property type="match status" value="3"/>
</dbReference>
<dbReference type="Proteomes" id="UP000318380">
    <property type="component" value="Unassembled WGS sequence"/>
</dbReference>
<evidence type="ECO:0000256" key="1">
    <source>
        <dbReference type="ARBA" id="ARBA00022737"/>
    </source>
</evidence>
<dbReference type="EMBL" id="VIVK01000001">
    <property type="protein sequence ID" value="TWD80171.1"/>
    <property type="molecule type" value="Genomic_DNA"/>
</dbReference>
<dbReference type="InterPro" id="IPR019793">
    <property type="entry name" value="Peroxidases_heam-ligand_BS"/>
</dbReference>
<dbReference type="InterPro" id="IPR003961">
    <property type="entry name" value="FN3_dom"/>
</dbReference>
<dbReference type="OrthoDB" id="5241356at2"/>
<organism evidence="6 7">
    <name type="scientific">Kribbella amoyensis</name>
    <dbReference type="NCBI Taxonomy" id="996641"/>
    <lineage>
        <taxon>Bacteria</taxon>
        <taxon>Bacillati</taxon>
        <taxon>Actinomycetota</taxon>
        <taxon>Actinomycetes</taxon>
        <taxon>Propionibacteriales</taxon>
        <taxon>Kribbellaceae</taxon>
        <taxon>Kribbella</taxon>
    </lineage>
</organism>
<dbReference type="SUPFAM" id="SSF49265">
    <property type="entry name" value="Fibronectin type III"/>
    <property type="match status" value="2"/>
</dbReference>
<keyword evidence="2" id="KW-0378">Hydrolase</keyword>
<comment type="caution">
    <text evidence="6">The sequence shown here is derived from an EMBL/GenBank/DDBJ whole genome shotgun (WGS) entry which is preliminary data.</text>
</comment>
<evidence type="ECO:0000256" key="4">
    <source>
        <dbReference type="SAM" id="SignalP"/>
    </source>
</evidence>
<evidence type="ECO:0000259" key="5">
    <source>
        <dbReference type="PROSITE" id="PS50853"/>
    </source>
</evidence>
<name>A0A561BMQ7_9ACTN</name>
<feature type="domain" description="Fibronectin type-III" evidence="5">
    <location>
        <begin position="884"/>
        <end position="977"/>
    </location>
</feature>
<keyword evidence="2" id="KW-0326">Glycosidase</keyword>
<dbReference type="PANTHER" id="PTHR13817">
    <property type="entry name" value="TITIN"/>
    <property type="match status" value="1"/>
</dbReference>
<dbReference type="SMART" id="SM00060">
    <property type="entry name" value="FN3"/>
    <property type="match status" value="3"/>
</dbReference>
<feature type="domain" description="Fibronectin type-III" evidence="5">
    <location>
        <begin position="691"/>
        <end position="785"/>
    </location>
</feature>
<dbReference type="PROSITE" id="PS00435">
    <property type="entry name" value="PEROXIDASE_1"/>
    <property type="match status" value="1"/>
</dbReference>
<evidence type="ECO:0000313" key="7">
    <source>
        <dbReference type="Proteomes" id="UP000318380"/>
    </source>
</evidence>
<dbReference type="InterPro" id="IPR013783">
    <property type="entry name" value="Ig-like_fold"/>
</dbReference>
<accession>A0A561BMQ7</accession>
<dbReference type="InterPro" id="IPR036116">
    <property type="entry name" value="FN3_sf"/>
</dbReference>
<dbReference type="GO" id="GO:0000272">
    <property type="term" value="P:polysaccharide catabolic process"/>
    <property type="evidence" value="ECO:0007669"/>
    <property type="project" value="UniProtKB-KW"/>
</dbReference>
<dbReference type="Pfam" id="PF00041">
    <property type="entry name" value="fn3"/>
    <property type="match status" value="3"/>
</dbReference>
<keyword evidence="1" id="KW-0677">Repeat</keyword>
<protein>
    <submittedName>
        <fullName evidence="6">Fibronectin type III domain protein</fullName>
    </submittedName>
</protein>
<dbReference type="CDD" id="cd00063">
    <property type="entry name" value="FN3"/>
    <property type="match status" value="3"/>
</dbReference>
<feature type="domain" description="Fibronectin type-III" evidence="5">
    <location>
        <begin position="789"/>
        <end position="883"/>
    </location>
</feature>
<dbReference type="Gene3D" id="2.60.40.10">
    <property type="entry name" value="Immunoglobulins"/>
    <property type="match status" value="3"/>
</dbReference>
<sequence>MTRQFLPSAFRRPLTAVVAVLTLLTAFLVAASAPAAAAGEPRIDLRVLVVTDGSEWVGAIATELDAEGVPYTLVDLRSGTRPTINAAYLSDTVASVPRAKFQAVVLPNEAPGQLTAAELTALHTFEAAFGIRQVDASTWAHPGVGLNYAANPGYIGKLDGITATATTAGRADAFRYLKGPVGFEDIDTAVLESDGFVARPLPDDPVAKSSFRILVSAPMTGVTEQGSLVGVYTHEGREELVITFTYNQYQQQFQLLAPGIVSWMTRGMHLGYNRNYFAVQVDDVFVEDLRWSTTANCTPGDVCPPGTPMNEPIRMVPADVTTLKAWQTTNGMPLDMAFNAEGAVANDALTTSLLANKSSLRWLNHTWSHLYLGCQQNFTVIPWTCKTSGGAIQYESRALINGEIGKNQTWATSNAVTIDRTELVTGEHSGLKSLPQMTVDNPNLAGALQDTGIRWIASDASREAEQRAIGPALTVPRYPMNIFYNVATKAEEVDEYNWIYNSRADGGSGICEDNPQTSTCIPPLSLTTGFDSYIVPIEVQNATRHLLGNDPRPHYAHQSNLTEDRILYPVLNGILAKYATAFAANTDLLHPTLKESGTILRQAALWKTARNNVTAYAIGDTVTVQNTSGSAITVPVTMPNGTLTLTSSGATGPAFGEAYSGERSSQVAFTGQQTQRYRLPAGAGYPSPVTVPGAPTIGTPTAGNATATATWAAPANTGGSAITGYRVRVYRAGALINTLSAAASARSLAMTGLINGQPHQFSVAAVNSAGTSAYSAMSSTVTPAAAGTVPGAPPIGTPTAGNATATAYWAAPSNTGGSAITGYRVRVYRSGTLINTLSASASARSLVMTGLINGQPHRFSVAAVNATGTGAFSALSNTVTPKGVSYAPAIGTATAGRAAATIRWSAPTNNGGSPITSYLVRTYRSGVLINTKTVSGSASSVVNTALIAGRPHRFSVAAVNAQGTSNFSAQSNQVVPS</sequence>
<keyword evidence="3" id="KW-0624">Polysaccharide degradation</keyword>